<dbReference type="EMBL" id="LCAK01000003">
    <property type="protein sequence ID" value="KKR88894.1"/>
    <property type="molecule type" value="Genomic_DNA"/>
</dbReference>
<organism evidence="2 3">
    <name type="scientific">Candidatus Wolfebacteria bacterium GW2011_GWB1_41_12</name>
    <dbReference type="NCBI Taxonomy" id="1619006"/>
    <lineage>
        <taxon>Bacteria</taxon>
        <taxon>Candidatus Wolfeibacteriota</taxon>
    </lineage>
</organism>
<evidence type="ECO:0000313" key="2">
    <source>
        <dbReference type="EMBL" id="KKR88894.1"/>
    </source>
</evidence>
<dbReference type="PANTHER" id="PTHR48094:SF12">
    <property type="entry name" value="PARKINSON DISEASE PROTEIN 7 HOMOLOG"/>
    <property type="match status" value="1"/>
</dbReference>
<reference evidence="2 3" key="1">
    <citation type="journal article" date="2015" name="Nature">
        <title>rRNA introns, odd ribosomes, and small enigmatic genomes across a large radiation of phyla.</title>
        <authorList>
            <person name="Brown C.T."/>
            <person name="Hug L.A."/>
            <person name="Thomas B.C."/>
            <person name="Sharon I."/>
            <person name="Castelle C.J."/>
            <person name="Singh A."/>
            <person name="Wilkins M.J."/>
            <person name="Williams K.H."/>
            <person name="Banfield J.F."/>
        </authorList>
    </citation>
    <scope>NUCLEOTIDE SEQUENCE [LARGE SCALE GENOMIC DNA]</scope>
</reference>
<dbReference type="GO" id="GO:0005737">
    <property type="term" value="C:cytoplasm"/>
    <property type="evidence" value="ECO:0007669"/>
    <property type="project" value="TreeGrafter"/>
</dbReference>
<evidence type="ECO:0000313" key="3">
    <source>
        <dbReference type="Proteomes" id="UP000033918"/>
    </source>
</evidence>
<protein>
    <recommendedName>
        <fullName evidence="1">DJ-1/PfpI domain-containing protein</fullName>
    </recommendedName>
</protein>
<feature type="domain" description="DJ-1/PfpI" evidence="1">
    <location>
        <begin position="2"/>
        <end position="162"/>
    </location>
</feature>
<dbReference type="SUPFAM" id="SSF52317">
    <property type="entry name" value="Class I glutamine amidotransferase-like"/>
    <property type="match status" value="1"/>
</dbReference>
<proteinExistence type="predicted"/>
<dbReference type="Proteomes" id="UP000033918">
    <property type="component" value="Unassembled WGS sequence"/>
</dbReference>
<evidence type="ECO:0000259" key="1">
    <source>
        <dbReference type="Pfam" id="PF01965"/>
    </source>
</evidence>
<dbReference type="InterPro" id="IPR050325">
    <property type="entry name" value="Prot/Nucl_acid_deglycase"/>
</dbReference>
<dbReference type="CDD" id="cd03135">
    <property type="entry name" value="GATase1_DJ-1"/>
    <property type="match status" value="1"/>
</dbReference>
<dbReference type="Gene3D" id="3.40.50.880">
    <property type="match status" value="1"/>
</dbReference>
<dbReference type="InterPro" id="IPR002818">
    <property type="entry name" value="DJ-1/PfpI"/>
</dbReference>
<dbReference type="Pfam" id="PF01965">
    <property type="entry name" value="DJ-1_PfpI"/>
    <property type="match status" value="1"/>
</dbReference>
<dbReference type="AlphaFoldDB" id="A0A0G0UJE1"/>
<comment type="caution">
    <text evidence="2">The sequence shown here is derived from an EMBL/GenBank/DDBJ whole genome shotgun (WGS) entry which is preliminary data.</text>
</comment>
<dbReference type="InterPro" id="IPR029062">
    <property type="entry name" value="Class_I_gatase-like"/>
</dbReference>
<dbReference type="PATRIC" id="fig|1619006.3.peg.439"/>
<dbReference type="PANTHER" id="PTHR48094">
    <property type="entry name" value="PROTEIN/NUCLEIC ACID DEGLYCASE DJ-1-RELATED"/>
    <property type="match status" value="1"/>
</dbReference>
<accession>A0A0G0UJE1</accession>
<sequence length="167" mass="17860">MKKILIVIAPENFRDEEYIEPKKIFEDRGFEIKTASLKAGEATGMFGAKVKIDLLISEVNSDEFSAVVFVGGRGMAKLTANREFIDLAQKFYQAGKLTTAICVAPAILANAGILKNKKATSWPDVKDELTKGGADYTGRDVEIDGGIITGNGPQAAGKFGETTANAV</sequence>
<gene>
    <name evidence="2" type="ORF">UU38_C0003G0146</name>
</gene>
<name>A0A0G0UJE1_9BACT</name>